<accession>A0A5J6PY10</accession>
<dbReference type="AlphaFoldDB" id="A0A5J6PY10"/>
<dbReference type="InterPro" id="IPR005182">
    <property type="entry name" value="YdbS-like_PH"/>
</dbReference>
<evidence type="ECO:0000256" key="1">
    <source>
        <dbReference type="SAM" id="Phobius"/>
    </source>
</evidence>
<name>A0A5J6PY10_9NEIS</name>
<dbReference type="KEGG" id="nzl:D0T92_04540"/>
<evidence type="ECO:0000259" key="2">
    <source>
        <dbReference type="Pfam" id="PF03703"/>
    </source>
</evidence>
<dbReference type="EMBL" id="CP031700">
    <property type="protein sequence ID" value="QEY27144.1"/>
    <property type="molecule type" value="Genomic_DNA"/>
</dbReference>
<organism evidence="3 4">
    <name type="scientific">Neisseria zalophi</name>
    <dbReference type="NCBI Taxonomy" id="640030"/>
    <lineage>
        <taxon>Bacteria</taxon>
        <taxon>Pseudomonadati</taxon>
        <taxon>Pseudomonadota</taxon>
        <taxon>Betaproteobacteria</taxon>
        <taxon>Neisseriales</taxon>
        <taxon>Neisseriaceae</taxon>
        <taxon>Neisseria</taxon>
    </lineage>
</organism>
<dbReference type="Proteomes" id="UP000325713">
    <property type="component" value="Chromosome"/>
</dbReference>
<reference evidence="3 4" key="1">
    <citation type="submission" date="2018-08" db="EMBL/GenBank/DDBJ databases">
        <title>Neisseria zalophi ATCC BAA-2455 complete genome.</title>
        <authorList>
            <person name="Veseli I.A."/>
            <person name="Buttler R."/>
            <person name="Mascarenhas dos Santos A.C."/>
            <person name="Pombert J.-F."/>
        </authorList>
    </citation>
    <scope>NUCLEOTIDE SEQUENCE [LARGE SCALE GENOMIC DNA]</scope>
    <source>
        <strain evidence="3 4">ATCC BAA-2455</strain>
    </source>
</reference>
<feature type="transmembrane region" description="Helical" evidence="1">
    <location>
        <begin position="37"/>
        <end position="60"/>
    </location>
</feature>
<feature type="transmembrane region" description="Helical" evidence="1">
    <location>
        <begin position="7"/>
        <end position="25"/>
    </location>
</feature>
<evidence type="ECO:0000313" key="3">
    <source>
        <dbReference type="EMBL" id="QEY27144.1"/>
    </source>
</evidence>
<proteinExistence type="predicted"/>
<sequence>MGTRPLFYVFAILWGLFDWQFFRAFNSFGTAIHQDPIFPINLFMLIHLAPVWYAIFSLIYRFFNWYRVIYALTDRRIYLTSGLVGNDIKSIEWPEVKDLSVNVGFLENMMQRGTISVSGYKLMGVENPYDLYKRIKDMAVDISSDRTFPNEFRPAENPGYNTRYKA</sequence>
<evidence type="ECO:0000313" key="4">
    <source>
        <dbReference type="Proteomes" id="UP000325713"/>
    </source>
</evidence>
<keyword evidence="4" id="KW-1185">Reference proteome</keyword>
<dbReference type="OrthoDB" id="9801922at2"/>
<dbReference type="Pfam" id="PF03703">
    <property type="entry name" value="bPH_2"/>
    <property type="match status" value="1"/>
</dbReference>
<feature type="domain" description="YdbS-like PH" evidence="2">
    <location>
        <begin position="65"/>
        <end position="118"/>
    </location>
</feature>
<keyword evidence="1" id="KW-1133">Transmembrane helix</keyword>
<keyword evidence="1" id="KW-0472">Membrane</keyword>
<protein>
    <submittedName>
        <fullName evidence="3">PH domain-containing protein</fullName>
    </submittedName>
</protein>
<gene>
    <name evidence="3" type="ORF">D0T92_04540</name>
</gene>
<keyword evidence="1" id="KW-0812">Transmembrane</keyword>